<feature type="coiled-coil region" evidence="1">
    <location>
        <begin position="91"/>
        <end position="118"/>
    </location>
</feature>
<dbReference type="AlphaFoldDB" id="A0A1B9C2D0"/>
<evidence type="ECO:0000256" key="1">
    <source>
        <dbReference type="SAM" id="Coils"/>
    </source>
</evidence>
<keyword evidence="3" id="KW-0347">Helicase</keyword>
<sequence>MKEQAYYCEYADNYRIHYYDENVQKSSPPRKYLEGEKIVGREVFSAYWSKNAPIVNSLSEMVRDYQNPIIKINEEEKTLQYLIILYEADQRNDINTRQQSVNNQQKEMEKEIENVIDEQILNKLETQHSGGNISFEEDIIEQYLTMKWAGIIEKDIRMRLEKNQPLEIDRWEEWQDNENQTKHKMDIEAEKQTKKKRRIKKKKKESEEIQ</sequence>
<keyword evidence="3" id="KW-0547">Nucleotide-binding</keyword>
<feature type="region of interest" description="Disordered" evidence="2">
    <location>
        <begin position="172"/>
        <end position="210"/>
    </location>
</feature>
<feature type="compositionally biased region" description="Basic residues" evidence="2">
    <location>
        <begin position="193"/>
        <end position="203"/>
    </location>
</feature>
<dbReference type="EMBL" id="JH659883">
    <property type="protein sequence ID" value="OCB07013.1"/>
    <property type="molecule type" value="Genomic_DNA"/>
</dbReference>
<reference evidence="3" key="2">
    <citation type="submission" date="2016-07" db="EMBL/GenBank/DDBJ databases">
        <authorList>
            <person name="Coyne R.S."/>
            <person name="Hamilton E.P."/>
            <person name="Orias E."/>
            <person name="Russ C."/>
            <person name="Kapusta A."/>
            <person name="Bidwell S.L."/>
            <person name="Krishnakumar V."/>
            <person name="Zafar N."/>
            <person name="Tang H."/>
            <person name="Hadjithomas M."/>
        </authorList>
    </citation>
    <scope>NUCLEOTIDE SEQUENCE [LARGE SCALE GENOMIC DNA]</scope>
    <source>
        <strain evidence="3">SB210</strain>
    </source>
</reference>
<keyword evidence="3" id="KW-0378">Hydrolase</keyword>
<proteinExistence type="predicted"/>
<protein>
    <submittedName>
        <fullName evidence="3">Putative helicase</fullName>
    </submittedName>
</protein>
<gene>
    <name evidence="3" type="ORF">TTHMIC_00039</name>
</gene>
<reference evidence="3" key="1">
    <citation type="submission" date="2011-11" db="EMBL/GenBank/DDBJ databases">
        <title>The Genome Sequence of Tetrahymena thermophila SB210.</title>
        <authorList>
            <consortium name="The Broad Institute Genome Sequencing Platform"/>
            <person name="Russ C."/>
            <person name="Coyne R.S."/>
            <person name="Orias E."/>
            <person name="Taverna S.D."/>
            <person name="Papazyan R."/>
            <person name="Young S.K."/>
            <person name="Zeng Q."/>
            <person name="Gargeya S."/>
            <person name="Fitzgerald M."/>
            <person name="Haas B."/>
            <person name="Abouelleil A."/>
            <person name="Alvarado L."/>
            <person name="Arachchi H.M."/>
            <person name="Berlin A."/>
            <person name="Brown A."/>
            <person name="Chapman S.B."/>
            <person name="Chen Z."/>
            <person name="Dunbar C."/>
            <person name="Freedman E."/>
            <person name="Gearin G."/>
            <person name="Goldberg J."/>
            <person name="Griggs A."/>
            <person name="Gujja S."/>
            <person name="Heiman D."/>
            <person name="Howarth C."/>
            <person name="Lui A."/>
            <person name="MacDonald P.J.P."/>
            <person name="Montmayeur A."/>
            <person name="Murphy C."/>
            <person name="Neiman D."/>
            <person name="Pearson M."/>
            <person name="Priest M."/>
            <person name="Roberts A."/>
            <person name="Saif S."/>
            <person name="Shea T."/>
            <person name="Sisk P."/>
            <person name="Stolte C."/>
            <person name="Sykes S."/>
            <person name="Wortman J."/>
            <person name="Nusbaum C."/>
            <person name="Birren B."/>
        </authorList>
    </citation>
    <scope>NUCLEOTIDE SEQUENCE [LARGE SCALE GENOMIC DNA]</scope>
    <source>
        <strain evidence="3">SB210</strain>
    </source>
</reference>
<dbReference type="GO" id="GO:0004386">
    <property type="term" value="F:helicase activity"/>
    <property type="evidence" value="ECO:0007669"/>
    <property type="project" value="UniProtKB-KW"/>
</dbReference>
<evidence type="ECO:0000313" key="3">
    <source>
        <dbReference type="EMBL" id="OCB07013.1"/>
    </source>
</evidence>
<organism evidence="3">
    <name type="scientific">Tetrahymena thermophila (strain SB210)</name>
    <dbReference type="NCBI Taxonomy" id="312017"/>
    <lineage>
        <taxon>Eukaryota</taxon>
        <taxon>Sar</taxon>
        <taxon>Alveolata</taxon>
        <taxon>Ciliophora</taxon>
        <taxon>Intramacronucleata</taxon>
        <taxon>Oligohymenophorea</taxon>
        <taxon>Hymenostomatida</taxon>
        <taxon>Tetrahymenina</taxon>
        <taxon>Tetrahymenidae</taxon>
        <taxon>Tetrahymena</taxon>
    </lineage>
</organism>
<name>A0A1B9C2D0_TETTS</name>
<accession>A0A1B9C2D0</accession>
<dbReference type="Proteomes" id="UP000242602">
    <property type="component" value="Unassembled WGS sequence"/>
</dbReference>
<keyword evidence="3" id="KW-0067">ATP-binding</keyword>
<keyword evidence="1" id="KW-0175">Coiled coil</keyword>
<feature type="compositionally biased region" description="Basic and acidic residues" evidence="2">
    <location>
        <begin position="172"/>
        <end position="192"/>
    </location>
</feature>
<evidence type="ECO:0000256" key="2">
    <source>
        <dbReference type="SAM" id="MobiDB-lite"/>
    </source>
</evidence>